<protein>
    <recommendedName>
        <fullName evidence="6 12">Dihydropteroate synthase</fullName>
        <shortName evidence="12">DHPS</shortName>
        <ecNumber evidence="5 12">2.5.1.15</ecNumber>
    </recommendedName>
    <alternativeName>
        <fullName evidence="11 12">Dihydropteroate pyrophosphorylase</fullName>
    </alternativeName>
</protein>
<dbReference type="GeneID" id="300657752"/>
<evidence type="ECO:0000256" key="2">
    <source>
        <dbReference type="ARBA" id="ARBA00001946"/>
    </source>
</evidence>
<dbReference type="AlphaFoldDB" id="A0AAC9YU20"/>
<evidence type="ECO:0000256" key="6">
    <source>
        <dbReference type="ARBA" id="ARBA00016919"/>
    </source>
</evidence>
<evidence type="ECO:0000256" key="9">
    <source>
        <dbReference type="ARBA" id="ARBA00022842"/>
    </source>
</evidence>
<evidence type="ECO:0000256" key="11">
    <source>
        <dbReference type="ARBA" id="ARBA00030193"/>
    </source>
</evidence>
<evidence type="ECO:0000256" key="4">
    <source>
        <dbReference type="ARBA" id="ARBA00009503"/>
    </source>
</evidence>
<name>A0AAC9YU20_9ACTN</name>
<organism evidence="14 15">
    <name type="scientific">Candidatus Planktophila dulcis</name>
    <dbReference type="NCBI Taxonomy" id="1884914"/>
    <lineage>
        <taxon>Bacteria</taxon>
        <taxon>Bacillati</taxon>
        <taxon>Actinomycetota</taxon>
        <taxon>Actinomycetes</taxon>
        <taxon>Candidatus Nanopelagicales</taxon>
        <taxon>Candidatus Nanopelagicaceae</taxon>
        <taxon>Candidatus Planktophila</taxon>
    </lineage>
</organism>
<dbReference type="KEGG" id="plak:A1s21155_06180"/>
<dbReference type="EC" id="2.5.1.15" evidence="5 12"/>
<dbReference type="InterPro" id="IPR006390">
    <property type="entry name" value="DHP_synth_dom"/>
</dbReference>
<sequence>MLVMGILNVTPDSFADGGLHYEESLAITHGLEMIEDGVDIIDVGGESTRPGADRITEEEEQARVIPVIRELAKKGVVISIDTMRATTAKLAVEAGASIVNDVSGGAADPDMFSTVAQLGCKYTLMHWRGHSKDMNEKAIYGDVVAEVIEEVTLQLDKALAAGVKRENIILDPGIGFAKNAEHNWEVLNRIDEFVALGYPVLIGHSRKRFLGGEHPDEREEATVAVTQSLVGKGIWAVRVHGVKANVKAARS</sequence>
<dbReference type="NCBIfam" id="TIGR01496">
    <property type="entry name" value="DHPS"/>
    <property type="match status" value="1"/>
</dbReference>
<dbReference type="SUPFAM" id="SSF51717">
    <property type="entry name" value="Dihydropteroate synthetase-like"/>
    <property type="match status" value="1"/>
</dbReference>
<evidence type="ECO:0000256" key="7">
    <source>
        <dbReference type="ARBA" id="ARBA00022679"/>
    </source>
</evidence>
<reference evidence="14 15" key="1">
    <citation type="submission" date="2016-07" db="EMBL/GenBank/DDBJ databases">
        <title>High microdiversification within the ubiquitous acI lineage of Actinobacteria.</title>
        <authorList>
            <person name="Neuenschwander S.M."/>
            <person name="Salcher M."/>
            <person name="Ghai R."/>
            <person name="Pernthaler J."/>
        </authorList>
    </citation>
    <scope>NUCLEOTIDE SEQUENCE [LARGE SCALE GENOMIC DNA]</scope>
    <source>
        <strain evidence="14">MMS-21-155</strain>
    </source>
</reference>
<keyword evidence="9 12" id="KW-0460">Magnesium</keyword>
<dbReference type="PANTHER" id="PTHR20941:SF1">
    <property type="entry name" value="FOLIC ACID SYNTHESIS PROTEIN FOL1"/>
    <property type="match status" value="1"/>
</dbReference>
<evidence type="ECO:0000256" key="5">
    <source>
        <dbReference type="ARBA" id="ARBA00012458"/>
    </source>
</evidence>
<evidence type="ECO:0000313" key="14">
    <source>
        <dbReference type="EMBL" id="ASY12517.1"/>
    </source>
</evidence>
<evidence type="ECO:0000256" key="1">
    <source>
        <dbReference type="ARBA" id="ARBA00000012"/>
    </source>
</evidence>
<evidence type="ECO:0000313" key="15">
    <source>
        <dbReference type="Proteomes" id="UP000217216"/>
    </source>
</evidence>
<dbReference type="PANTHER" id="PTHR20941">
    <property type="entry name" value="FOLATE SYNTHESIS PROTEINS"/>
    <property type="match status" value="1"/>
</dbReference>
<dbReference type="PROSITE" id="PS00793">
    <property type="entry name" value="DHPS_2"/>
    <property type="match status" value="1"/>
</dbReference>
<dbReference type="GO" id="GO:0005829">
    <property type="term" value="C:cytosol"/>
    <property type="evidence" value="ECO:0007669"/>
    <property type="project" value="TreeGrafter"/>
</dbReference>
<comment type="function">
    <text evidence="12">Catalyzes the condensation of para-aminobenzoate (pABA) with 6-hydroxymethyl-7,8-dihydropterin diphosphate (DHPt-PP) to form 7,8-dihydropteroate (H2Pte), the immediate precursor of folate derivatives.</text>
</comment>
<comment type="catalytic activity">
    <reaction evidence="1">
        <text>(7,8-dihydropterin-6-yl)methyl diphosphate + 4-aminobenzoate = 7,8-dihydropteroate + diphosphate</text>
        <dbReference type="Rhea" id="RHEA:19949"/>
        <dbReference type="ChEBI" id="CHEBI:17836"/>
        <dbReference type="ChEBI" id="CHEBI:17839"/>
        <dbReference type="ChEBI" id="CHEBI:33019"/>
        <dbReference type="ChEBI" id="CHEBI:72950"/>
        <dbReference type="EC" id="2.5.1.15"/>
    </reaction>
</comment>
<proteinExistence type="inferred from homology"/>
<dbReference type="InterPro" id="IPR045031">
    <property type="entry name" value="DHP_synth-like"/>
</dbReference>
<keyword evidence="8 12" id="KW-0479">Metal-binding</keyword>
<dbReference type="InterPro" id="IPR000489">
    <property type="entry name" value="Pterin-binding_dom"/>
</dbReference>
<dbReference type="RefSeq" id="WP_095696460.1">
    <property type="nucleotide sequence ID" value="NZ_CP016770.1"/>
</dbReference>
<evidence type="ECO:0000256" key="3">
    <source>
        <dbReference type="ARBA" id="ARBA00004763"/>
    </source>
</evidence>
<dbReference type="GO" id="GO:0046654">
    <property type="term" value="P:tetrahydrofolate biosynthetic process"/>
    <property type="evidence" value="ECO:0007669"/>
    <property type="project" value="TreeGrafter"/>
</dbReference>
<evidence type="ECO:0000259" key="13">
    <source>
        <dbReference type="PROSITE" id="PS50972"/>
    </source>
</evidence>
<dbReference type="PROSITE" id="PS50972">
    <property type="entry name" value="PTERIN_BINDING"/>
    <property type="match status" value="1"/>
</dbReference>
<evidence type="ECO:0000256" key="10">
    <source>
        <dbReference type="ARBA" id="ARBA00022909"/>
    </source>
</evidence>
<dbReference type="GO" id="GO:0004156">
    <property type="term" value="F:dihydropteroate synthase activity"/>
    <property type="evidence" value="ECO:0007669"/>
    <property type="project" value="UniProtKB-EC"/>
</dbReference>
<accession>A0AAC9YU20</accession>
<keyword evidence="15" id="KW-1185">Reference proteome</keyword>
<feature type="domain" description="Pterin-binding" evidence="13">
    <location>
        <begin position="1"/>
        <end position="250"/>
    </location>
</feature>
<keyword evidence="7 12" id="KW-0808">Transferase</keyword>
<comment type="pathway">
    <text evidence="3 12">Cofactor biosynthesis; tetrahydrofolate biosynthesis; 7,8-dihydrofolate from 2-amino-4-hydroxy-6-hydroxymethyl-7,8-dihydropteridine diphosphate and 4-aminobenzoate: step 1/2.</text>
</comment>
<dbReference type="Proteomes" id="UP000217216">
    <property type="component" value="Chromosome"/>
</dbReference>
<comment type="cofactor">
    <cofactor evidence="2 12">
        <name>Mg(2+)</name>
        <dbReference type="ChEBI" id="CHEBI:18420"/>
    </cofactor>
</comment>
<evidence type="ECO:0000256" key="12">
    <source>
        <dbReference type="RuleBase" id="RU361205"/>
    </source>
</evidence>
<dbReference type="InterPro" id="IPR011005">
    <property type="entry name" value="Dihydropteroate_synth-like_sf"/>
</dbReference>
<dbReference type="Pfam" id="PF00809">
    <property type="entry name" value="Pterin_bind"/>
    <property type="match status" value="1"/>
</dbReference>
<dbReference type="FunFam" id="3.20.20.20:FF:000006">
    <property type="entry name" value="Dihydropteroate synthase"/>
    <property type="match status" value="1"/>
</dbReference>
<dbReference type="PROSITE" id="PS00792">
    <property type="entry name" value="DHPS_1"/>
    <property type="match status" value="1"/>
</dbReference>
<dbReference type="Gene3D" id="3.20.20.20">
    <property type="entry name" value="Dihydropteroate synthase-like"/>
    <property type="match status" value="1"/>
</dbReference>
<dbReference type="GO" id="GO:0046872">
    <property type="term" value="F:metal ion binding"/>
    <property type="evidence" value="ECO:0007669"/>
    <property type="project" value="UniProtKB-KW"/>
</dbReference>
<keyword evidence="10 12" id="KW-0289">Folate biosynthesis</keyword>
<dbReference type="EMBL" id="CP016770">
    <property type="protein sequence ID" value="ASY12517.1"/>
    <property type="molecule type" value="Genomic_DNA"/>
</dbReference>
<dbReference type="GO" id="GO:0046656">
    <property type="term" value="P:folic acid biosynthetic process"/>
    <property type="evidence" value="ECO:0007669"/>
    <property type="project" value="UniProtKB-KW"/>
</dbReference>
<dbReference type="CDD" id="cd00739">
    <property type="entry name" value="DHPS"/>
    <property type="match status" value="1"/>
</dbReference>
<evidence type="ECO:0000256" key="8">
    <source>
        <dbReference type="ARBA" id="ARBA00022723"/>
    </source>
</evidence>
<gene>
    <name evidence="14" type="ORF">A1s21155_06180</name>
</gene>
<comment type="similarity">
    <text evidence="4 12">Belongs to the DHPS family.</text>
</comment>